<name>A0A077AVW1_9PROT</name>
<dbReference type="eggNOG" id="COG4974">
    <property type="taxonomic scope" value="Bacteria"/>
</dbReference>
<evidence type="ECO:0000256" key="6">
    <source>
        <dbReference type="ARBA" id="ARBA00023125"/>
    </source>
</evidence>
<dbReference type="NCBIfam" id="NF001399">
    <property type="entry name" value="PRK00283.1"/>
    <property type="match status" value="1"/>
</dbReference>
<dbReference type="HOGENOM" id="CLU_027562_9_0_5"/>
<dbReference type="PROSITE" id="PS51900">
    <property type="entry name" value="CB"/>
    <property type="match status" value="1"/>
</dbReference>
<keyword evidence="6 9" id="KW-0238">DNA-binding</keyword>
<dbReference type="AlphaFoldDB" id="A0A077AVW1"/>
<dbReference type="GO" id="GO:0006313">
    <property type="term" value="P:DNA transposition"/>
    <property type="evidence" value="ECO:0007669"/>
    <property type="project" value="UniProtKB-UniRule"/>
</dbReference>
<dbReference type="Proteomes" id="UP000028926">
    <property type="component" value="Chromosome"/>
</dbReference>
<dbReference type="Pfam" id="PF00589">
    <property type="entry name" value="Phage_integrase"/>
    <property type="match status" value="1"/>
</dbReference>
<dbReference type="InterPro" id="IPR004107">
    <property type="entry name" value="Integrase_SAM-like_N"/>
</dbReference>
<evidence type="ECO:0000256" key="1">
    <source>
        <dbReference type="ARBA" id="ARBA00004496"/>
    </source>
</evidence>
<dbReference type="HAMAP" id="MF_01808">
    <property type="entry name" value="Recomb_XerC_XerD"/>
    <property type="match status" value="1"/>
</dbReference>
<dbReference type="CDD" id="cd00798">
    <property type="entry name" value="INT_XerDC_C"/>
    <property type="match status" value="1"/>
</dbReference>
<dbReference type="Gene3D" id="1.10.443.10">
    <property type="entry name" value="Intergrase catalytic core"/>
    <property type="match status" value="1"/>
</dbReference>
<evidence type="ECO:0000313" key="13">
    <source>
        <dbReference type="Proteomes" id="UP000028926"/>
    </source>
</evidence>
<feature type="active site" description="O-(3'-phospho-DNA)-tyrosine intermediate" evidence="9">
    <location>
        <position position="287"/>
    </location>
</feature>
<feature type="active site" evidence="9">
    <location>
        <position position="278"/>
    </location>
</feature>
<feature type="active site" evidence="9">
    <location>
        <position position="255"/>
    </location>
</feature>
<reference evidence="12 13" key="1">
    <citation type="submission" date="2014-07" db="EMBL/GenBank/DDBJ databases">
        <title>Comparative genomic insights into amoeba endosymbionts belonging to the families of Holosporaceae and Candidatus Midichloriaceae within Rickettsiales.</title>
        <authorList>
            <person name="Wang Z."/>
            <person name="Wu M."/>
        </authorList>
    </citation>
    <scope>NUCLEOTIDE SEQUENCE [LARGE SCALE GENOMIC DNA]</scope>
    <source>
        <strain evidence="12">PRA3</strain>
    </source>
</reference>
<dbReference type="PANTHER" id="PTHR30349:SF81">
    <property type="entry name" value="TYROSINE RECOMBINASE XERC"/>
    <property type="match status" value="1"/>
</dbReference>
<gene>
    <name evidence="9" type="primary">xerC</name>
    <name evidence="12" type="ORF">ID47_06905</name>
</gene>
<protein>
    <recommendedName>
        <fullName evidence="9">Tyrosine recombinase XerC</fullName>
    </recommendedName>
</protein>
<dbReference type="SUPFAM" id="SSF56349">
    <property type="entry name" value="DNA breaking-rejoining enzymes"/>
    <property type="match status" value="1"/>
</dbReference>
<dbReference type="GO" id="GO:0009037">
    <property type="term" value="F:tyrosine-based site-specific recombinase activity"/>
    <property type="evidence" value="ECO:0007669"/>
    <property type="project" value="UniProtKB-UniRule"/>
</dbReference>
<comment type="function">
    <text evidence="9">Site-specific tyrosine recombinase, which acts by catalyzing the cutting and rejoining of the recombining DNA molecules. The XerC-XerD complex is essential to convert dimers of the bacterial chromosome into monomers to permit their segregation at cell division. It also contributes to the segregational stability of plasmids.</text>
</comment>
<proteinExistence type="inferred from homology"/>
<comment type="subcellular location">
    <subcellularLocation>
        <location evidence="1 9">Cytoplasm</location>
    </subcellularLocation>
</comment>
<dbReference type="GO" id="GO:0007059">
    <property type="term" value="P:chromosome segregation"/>
    <property type="evidence" value="ECO:0007669"/>
    <property type="project" value="UniProtKB-UniRule"/>
</dbReference>
<feature type="domain" description="Core-binding (CB)" evidence="11">
    <location>
        <begin position="4"/>
        <end position="86"/>
    </location>
</feature>
<dbReference type="GO" id="GO:0051301">
    <property type="term" value="P:cell division"/>
    <property type="evidence" value="ECO:0007669"/>
    <property type="project" value="UniProtKB-KW"/>
</dbReference>
<dbReference type="Pfam" id="PF02899">
    <property type="entry name" value="Phage_int_SAM_1"/>
    <property type="match status" value="1"/>
</dbReference>
<evidence type="ECO:0000256" key="8">
    <source>
        <dbReference type="ARBA" id="ARBA00023306"/>
    </source>
</evidence>
<dbReference type="KEGG" id="paca:ID47_06905"/>
<dbReference type="STRING" id="91604.ID47_06905"/>
<dbReference type="InterPro" id="IPR002104">
    <property type="entry name" value="Integrase_catalytic"/>
</dbReference>
<evidence type="ECO:0000259" key="11">
    <source>
        <dbReference type="PROSITE" id="PS51900"/>
    </source>
</evidence>
<organism evidence="12 13">
    <name type="scientific">Candidatus Odyssella acanthamoebae</name>
    <dbReference type="NCBI Taxonomy" id="91604"/>
    <lineage>
        <taxon>Bacteria</taxon>
        <taxon>Pseudomonadati</taxon>
        <taxon>Pseudomonadota</taxon>
        <taxon>Alphaproteobacteria</taxon>
        <taxon>Holosporales</taxon>
        <taxon>Candidatus Paracaedibacteraceae</taxon>
        <taxon>Candidatus Odyssella</taxon>
    </lineage>
</organism>
<feature type="active site" evidence="9">
    <location>
        <position position="148"/>
    </location>
</feature>
<evidence type="ECO:0000256" key="7">
    <source>
        <dbReference type="ARBA" id="ARBA00023172"/>
    </source>
</evidence>
<feature type="active site" evidence="9">
    <location>
        <position position="252"/>
    </location>
</feature>
<keyword evidence="3 9" id="KW-0132">Cell division</keyword>
<feature type="domain" description="Tyr recombinase" evidence="10">
    <location>
        <begin position="107"/>
        <end position="300"/>
    </location>
</feature>
<keyword evidence="7 9" id="KW-0233">DNA recombination</keyword>
<dbReference type="InterPro" id="IPR050090">
    <property type="entry name" value="Tyrosine_recombinase_XerCD"/>
</dbReference>
<dbReference type="GO" id="GO:0005737">
    <property type="term" value="C:cytoplasm"/>
    <property type="evidence" value="ECO:0007669"/>
    <property type="project" value="UniProtKB-SubCell"/>
</dbReference>
<dbReference type="GO" id="GO:0003677">
    <property type="term" value="F:DNA binding"/>
    <property type="evidence" value="ECO:0007669"/>
    <property type="project" value="UniProtKB-UniRule"/>
</dbReference>
<evidence type="ECO:0000256" key="5">
    <source>
        <dbReference type="ARBA" id="ARBA00022908"/>
    </source>
</evidence>
<evidence type="ECO:0000256" key="2">
    <source>
        <dbReference type="ARBA" id="ARBA00022490"/>
    </source>
</evidence>
<keyword evidence="5 9" id="KW-0229">DNA integration</keyword>
<dbReference type="InterPro" id="IPR023009">
    <property type="entry name" value="Tyrosine_recombinase_XerC/XerD"/>
</dbReference>
<sequence length="310" mass="35126">MTDQNDRHLIELFLEMLAAEQACAKNTLMAYDRDLQDFYRFIQKPIDQIITDDILDYLSGLVERESSVATQARRLSCLRKYFRFLFSEAVMNHDPTQTVESPRLGRPLPKTMSIADVDLLLTTANEQRDSCGARLLAMLEIMYSSGMRVTELVSLPLSVLPKDPQLLRRTQMIHIKGKGGRERLVPLGQPAIDALEDYLRVRDEFIPASQKTSPWLFPSNGKEGYLTRIRFFQLIKGLAMKAGLNPDVISPHVLRHAFATHLLQGGADLMSIQKLLGHVDISTTQVYTHVAAEHIIKLVNTHHPLAKKQK</sequence>
<evidence type="ECO:0000256" key="9">
    <source>
        <dbReference type="HAMAP-Rule" id="MF_01808"/>
    </source>
</evidence>
<dbReference type="Gene3D" id="1.10.150.130">
    <property type="match status" value="1"/>
</dbReference>
<dbReference type="InterPro" id="IPR013762">
    <property type="entry name" value="Integrase-like_cat_sf"/>
</dbReference>
<dbReference type="InterPro" id="IPR011010">
    <property type="entry name" value="DNA_brk_join_enz"/>
</dbReference>
<dbReference type="EMBL" id="CP008941">
    <property type="protein sequence ID" value="AIK96531.1"/>
    <property type="molecule type" value="Genomic_DNA"/>
</dbReference>
<evidence type="ECO:0000256" key="4">
    <source>
        <dbReference type="ARBA" id="ARBA00022829"/>
    </source>
</evidence>
<feature type="active site" evidence="9">
    <location>
        <position position="178"/>
    </location>
</feature>
<dbReference type="InterPro" id="IPR010998">
    <property type="entry name" value="Integrase_recombinase_N"/>
</dbReference>
<dbReference type="InterPro" id="IPR044068">
    <property type="entry name" value="CB"/>
</dbReference>
<evidence type="ECO:0000256" key="3">
    <source>
        <dbReference type="ARBA" id="ARBA00022618"/>
    </source>
</evidence>
<keyword evidence="13" id="KW-1185">Reference proteome</keyword>
<comment type="subunit">
    <text evidence="9">Forms a cyclic heterotetrameric complex composed of two molecules of XerC and two molecules of XerD.</text>
</comment>
<dbReference type="PANTHER" id="PTHR30349">
    <property type="entry name" value="PHAGE INTEGRASE-RELATED"/>
    <property type="match status" value="1"/>
</dbReference>
<dbReference type="PROSITE" id="PS51898">
    <property type="entry name" value="TYR_RECOMBINASE"/>
    <property type="match status" value="1"/>
</dbReference>
<keyword evidence="8 9" id="KW-0131">Cell cycle</keyword>
<evidence type="ECO:0000313" key="12">
    <source>
        <dbReference type="EMBL" id="AIK96531.1"/>
    </source>
</evidence>
<evidence type="ECO:0000259" key="10">
    <source>
        <dbReference type="PROSITE" id="PS51898"/>
    </source>
</evidence>
<comment type="similarity">
    <text evidence="9">Belongs to the 'phage' integrase family. XerC subfamily.</text>
</comment>
<keyword evidence="2 9" id="KW-0963">Cytoplasm</keyword>
<accession>A0A077AVW1</accession>
<keyword evidence="4 9" id="KW-0159">Chromosome partition</keyword>